<dbReference type="InterPro" id="IPR016986">
    <property type="entry name" value="UCP031982_abhydr"/>
</dbReference>
<proteinExistence type="predicted"/>
<dbReference type="SUPFAM" id="SSF53474">
    <property type="entry name" value="alpha/beta-Hydrolases"/>
    <property type="match status" value="1"/>
</dbReference>
<sequence>MKHLLSATVLTLLLAGPALADPNVGFDRFDFRADHRSGPIAGGLWYPVGRATYTGLVGESMIFQPVEAYVGAAFPEGDLPLIVVSHGSGSSIDGTAWLSAALAERGAIVVVMNHPGTTTGDSSPRRTARLAERAADMGAALDHVLSDPEIAQHIDRERITALGFSLGGSTVMGLAGLRLDPDAYRAYCERFGETAQDCLFLMRGGVDFDNLPPEFSADMSDPRFTSIVAVDPGYTYAAIPESAAEIDVPVQIVSLGDDFPWFATDVRTQGSGLIDMLPNVEHAVIPNAWHYSFLPTCKPNAGQLLIEEGEDPICDDPEDWDRGAAHAASVEAIAQFLNLSAR</sequence>
<keyword evidence="1 3" id="KW-0378">Hydrolase</keyword>
<accession>A0A1X6Y7E3</accession>
<keyword evidence="2" id="KW-0732">Signal</keyword>
<evidence type="ECO:0000256" key="2">
    <source>
        <dbReference type="SAM" id="SignalP"/>
    </source>
</evidence>
<evidence type="ECO:0000256" key="1">
    <source>
        <dbReference type="ARBA" id="ARBA00022801"/>
    </source>
</evidence>
<dbReference type="EMBL" id="FWFN01000001">
    <property type="protein sequence ID" value="SLN12178.1"/>
    <property type="molecule type" value="Genomic_DNA"/>
</dbReference>
<evidence type="ECO:0000313" key="4">
    <source>
        <dbReference type="Proteomes" id="UP000193963"/>
    </source>
</evidence>
<evidence type="ECO:0000313" key="3">
    <source>
        <dbReference type="EMBL" id="SLN12178.1"/>
    </source>
</evidence>
<feature type="chain" id="PRO_5012214181" evidence="2">
    <location>
        <begin position="21"/>
        <end position="342"/>
    </location>
</feature>
<dbReference type="Proteomes" id="UP000193963">
    <property type="component" value="Unassembled WGS sequence"/>
</dbReference>
<protein>
    <submittedName>
        <fullName evidence="3">Alpha/beta hydrolase family protein</fullName>
    </submittedName>
</protein>
<organism evidence="3 4">
    <name type="scientific">Pseudooceanicola marinus</name>
    <dbReference type="NCBI Taxonomy" id="396013"/>
    <lineage>
        <taxon>Bacteria</taxon>
        <taxon>Pseudomonadati</taxon>
        <taxon>Pseudomonadota</taxon>
        <taxon>Alphaproteobacteria</taxon>
        <taxon>Rhodobacterales</taxon>
        <taxon>Paracoccaceae</taxon>
        <taxon>Pseudooceanicola</taxon>
    </lineage>
</organism>
<feature type="signal peptide" evidence="2">
    <location>
        <begin position="1"/>
        <end position="20"/>
    </location>
</feature>
<dbReference type="Gene3D" id="3.40.50.1820">
    <property type="entry name" value="alpha/beta hydrolase"/>
    <property type="match status" value="1"/>
</dbReference>
<dbReference type="PIRSF" id="PIRSF031982">
    <property type="entry name" value="UCP031982_abhydr"/>
    <property type="match status" value="1"/>
</dbReference>
<dbReference type="OrthoDB" id="9814760at2"/>
<gene>
    <name evidence="3" type="ORF">PSM7751_00210</name>
</gene>
<dbReference type="InterPro" id="IPR050261">
    <property type="entry name" value="FrsA_esterase"/>
</dbReference>
<dbReference type="PANTHER" id="PTHR22946:SF9">
    <property type="entry name" value="POLYKETIDE TRANSFERASE AF380"/>
    <property type="match status" value="1"/>
</dbReference>
<dbReference type="GO" id="GO:0052689">
    <property type="term" value="F:carboxylic ester hydrolase activity"/>
    <property type="evidence" value="ECO:0007669"/>
    <property type="project" value="UniProtKB-ARBA"/>
</dbReference>
<keyword evidence="4" id="KW-1185">Reference proteome</keyword>
<dbReference type="RefSeq" id="WP_085886139.1">
    <property type="nucleotide sequence ID" value="NZ_FWFN01000001.1"/>
</dbReference>
<dbReference type="InterPro" id="IPR029058">
    <property type="entry name" value="AB_hydrolase_fold"/>
</dbReference>
<dbReference type="PANTHER" id="PTHR22946">
    <property type="entry name" value="DIENELACTONE HYDROLASE DOMAIN-CONTAINING PROTEIN-RELATED"/>
    <property type="match status" value="1"/>
</dbReference>
<reference evidence="3 4" key="1">
    <citation type="submission" date="2017-03" db="EMBL/GenBank/DDBJ databases">
        <authorList>
            <person name="Afonso C.L."/>
            <person name="Miller P.J."/>
            <person name="Scott M.A."/>
            <person name="Spackman E."/>
            <person name="Goraichik I."/>
            <person name="Dimitrov K.M."/>
            <person name="Suarez D.L."/>
            <person name="Swayne D.E."/>
        </authorList>
    </citation>
    <scope>NUCLEOTIDE SEQUENCE [LARGE SCALE GENOMIC DNA]</scope>
    <source>
        <strain evidence="3 4">CECT 7751</strain>
    </source>
</reference>
<name>A0A1X6Y7E3_9RHOB</name>
<dbReference type="AlphaFoldDB" id="A0A1X6Y7E3"/>